<dbReference type="Proteomes" id="UP000789405">
    <property type="component" value="Unassembled WGS sequence"/>
</dbReference>
<evidence type="ECO:0000313" key="1">
    <source>
        <dbReference type="EMBL" id="CAG8778141.1"/>
    </source>
</evidence>
<name>A0A9N9JGN8_9GLOM</name>
<comment type="caution">
    <text evidence="1">The sequence shown here is derived from an EMBL/GenBank/DDBJ whole genome shotgun (WGS) entry which is preliminary data.</text>
</comment>
<accession>A0A9N9JGN8</accession>
<protein>
    <submittedName>
        <fullName evidence="1">11107_t:CDS:1</fullName>
    </submittedName>
</protein>
<proteinExistence type="predicted"/>
<sequence length="143" mass="16056">SMIDTKDEIMAEIRLAIREVTALVSSQKNDKAFHLQEECELNEGFGEPTHVAGQTQDVIAPFVPLFSIVMNIHDQMLSIYENATCNEKICSALLDRVEFVHTKIKKFAKVAAQMTSFRKFMSAKAVKDACEKLSKNLKGFLSL</sequence>
<dbReference type="AlphaFoldDB" id="A0A9N9JGN8"/>
<dbReference type="EMBL" id="CAJVPY010021056">
    <property type="protein sequence ID" value="CAG8778141.1"/>
    <property type="molecule type" value="Genomic_DNA"/>
</dbReference>
<evidence type="ECO:0000313" key="2">
    <source>
        <dbReference type="Proteomes" id="UP000789405"/>
    </source>
</evidence>
<organism evidence="1 2">
    <name type="scientific">Dentiscutata erythropus</name>
    <dbReference type="NCBI Taxonomy" id="1348616"/>
    <lineage>
        <taxon>Eukaryota</taxon>
        <taxon>Fungi</taxon>
        <taxon>Fungi incertae sedis</taxon>
        <taxon>Mucoromycota</taxon>
        <taxon>Glomeromycotina</taxon>
        <taxon>Glomeromycetes</taxon>
        <taxon>Diversisporales</taxon>
        <taxon>Gigasporaceae</taxon>
        <taxon>Dentiscutata</taxon>
    </lineage>
</organism>
<gene>
    <name evidence="1" type="ORF">DERYTH_LOCUS19351</name>
</gene>
<dbReference type="OrthoDB" id="2314769at2759"/>
<keyword evidence="2" id="KW-1185">Reference proteome</keyword>
<reference evidence="1" key="1">
    <citation type="submission" date="2021-06" db="EMBL/GenBank/DDBJ databases">
        <authorList>
            <person name="Kallberg Y."/>
            <person name="Tangrot J."/>
            <person name="Rosling A."/>
        </authorList>
    </citation>
    <scope>NUCLEOTIDE SEQUENCE</scope>
    <source>
        <strain evidence="1">MA453B</strain>
    </source>
</reference>
<feature type="non-terminal residue" evidence="1">
    <location>
        <position position="1"/>
    </location>
</feature>